<dbReference type="InterPro" id="IPR051013">
    <property type="entry name" value="MBL_superfamily_lactonases"/>
</dbReference>
<name>A0A375YZZ6_MYCSH</name>
<evidence type="ECO:0000313" key="8">
    <source>
        <dbReference type="Proteomes" id="UP000252015"/>
    </source>
</evidence>
<dbReference type="PANTHER" id="PTHR42978:SF6">
    <property type="entry name" value="QUORUM-QUENCHING LACTONASE YTNP-RELATED"/>
    <property type="match status" value="1"/>
</dbReference>
<dbReference type="AlphaFoldDB" id="A0A375YZZ6"/>
<dbReference type="EMBL" id="UEGW01000001">
    <property type="protein sequence ID" value="SRX94491.1"/>
    <property type="molecule type" value="Genomic_DNA"/>
</dbReference>
<keyword evidence="8" id="KW-1185">Reference proteome</keyword>
<feature type="region of interest" description="Disordered" evidence="5">
    <location>
        <begin position="236"/>
        <end position="261"/>
    </location>
</feature>
<evidence type="ECO:0000256" key="5">
    <source>
        <dbReference type="SAM" id="MobiDB-lite"/>
    </source>
</evidence>
<dbReference type="SUPFAM" id="SSF56281">
    <property type="entry name" value="Metallo-hydrolase/oxidoreductase"/>
    <property type="match status" value="1"/>
</dbReference>
<sequence>MSAGGLLVEREGRTLLIDVGVGALTSKFAYGSVDWGSMLDVLAALGRSPDDIDIVAFTHLHFDHAGWAFTTDVTGRSVKTFENARYVLSAPEWEPYAKDPDHKDVSTPRHVIGPLASTHALITDGDEIFPGVRAMVTGGHSPGHTCYVITSDTGRRLIVLGDAFHSPAQFAHPDWLSAADGDAMAVSRARERLLDELMRPNTFGFGFHFGDCPFGRLVTDEAGIPSWEPVPTVVFAPAPRGPQAPQLTGESRRTATKEAQS</sequence>
<dbReference type="InterPro" id="IPR001279">
    <property type="entry name" value="Metallo-B-lactamas"/>
</dbReference>
<dbReference type="Pfam" id="PF00753">
    <property type="entry name" value="Lactamase_B"/>
    <property type="match status" value="1"/>
</dbReference>
<evidence type="ECO:0000313" key="7">
    <source>
        <dbReference type="EMBL" id="SRX94491.1"/>
    </source>
</evidence>
<evidence type="ECO:0000256" key="4">
    <source>
        <dbReference type="ARBA" id="ARBA00022833"/>
    </source>
</evidence>
<dbReference type="GO" id="GO:0016787">
    <property type="term" value="F:hydrolase activity"/>
    <property type="evidence" value="ECO:0007669"/>
    <property type="project" value="UniProtKB-KW"/>
</dbReference>
<dbReference type="SMART" id="SM00849">
    <property type="entry name" value="Lactamase_B"/>
    <property type="match status" value="1"/>
</dbReference>
<dbReference type="Gene3D" id="3.60.15.10">
    <property type="entry name" value="Ribonuclease Z/Hydroxyacylglutathione hydrolase-like"/>
    <property type="match status" value="1"/>
</dbReference>
<protein>
    <submittedName>
        <fullName evidence="7">Metal-dependent hydrolase [Streptosporangium roseum DSM]</fullName>
    </submittedName>
</protein>
<dbReference type="STRING" id="29313.BHQ16_02960"/>
<evidence type="ECO:0000259" key="6">
    <source>
        <dbReference type="SMART" id="SM00849"/>
    </source>
</evidence>
<dbReference type="GO" id="GO:0046872">
    <property type="term" value="F:metal ion binding"/>
    <property type="evidence" value="ECO:0007669"/>
    <property type="project" value="UniProtKB-KW"/>
</dbReference>
<feature type="compositionally biased region" description="Basic and acidic residues" evidence="5">
    <location>
        <begin position="250"/>
        <end position="261"/>
    </location>
</feature>
<keyword evidence="2" id="KW-0479">Metal-binding</keyword>
<dbReference type="Proteomes" id="UP000252015">
    <property type="component" value="Unassembled WGS sequence"/>
</dbReference>
<accession>A0A375YZZ6</accession>
<evidence type="ECO:0000256" key="2">
    <source>
        <dbReference type="ARBA" id="ARBA00022723"/>
    </source>
</evidence>
<keyword evidence="3 7" id="KW-0378">Hydrolase</keyword>
<evidence type="ECO:0000256" key="3">
    <source>
        <dbReference type="ARBA" id="ARBA00022801"/>
    </source>
</evidence>
<feature type="domain" description="Metallo-beta-lactamase" evidence="6">
    <location>
        <begin position="2"/>
        <end position="207"/>
    </location>
</feature>
<dbReference type="PANTHER" id="PTHR42978">
    <property type="entry name" value="QUORUM-QUENCHING LACTONASE YTNP-RELATED-RELATED"/>
    <property type="match status" value="1"/>
</dbReference>
<organism evidence="7 8">
    <name type="scientific">Mycobacterium shimoidei</name>
    <dbReference type="NCBI Taxonomy" id="29313"/>
    <lineage>
        <taxon>Bacteria</taxon>
        <taxon>Bacillati</taxon>
        <taxon>Actinomycetota</taxon>
        <taxon>Actinomycetes</taxon>
        <taxon>Mycobacteriales</taxon>
        <taxon>Mycobacteriaceae</taxon>
        <taxon>Mycobacterium</taxon>
    </lineage>
</organism>
<reference evidence="7 8" key="1">
    <citation type="submission" date="2018-05" db="EMBL/GenBank/DDBJ databases">
        <authorList>
            <consortium name="IHU Genomes"/>
        </authorList>
    </citation>
    <scope>NUCLEOTIDE SEQUENCE [LARGE SCALE GENOMIC DNA]</scope>
    <source>
        <strain evidence="7 8">P7336</strain>
    </source>
</reference>
<comment type="similarity">
    <text evidence="1">Belongs to the metallo-beta-lactamase superfamily.</text>
</comment>
<dbReference type="InterPro" id="IPR036866">
    <property type="entry name" value="RibonucZ/Hydroxyglut_hydro"/>
</dbReference>
<proteinExistence type="inferred from homology"/>
<evidence type="ECO:0000256" key="1">
    <source>
        <dbReference type="ARBA" id="ARBA00007749"/>
    </source>
</evidence>
<keyword evidence="4" id="KW-0862">Zinc</keyword>
<gene>
    <name evidence="7" type="ORF">MSP7336_02745</name>
</gene>